<keyword evidence="2" id="KW-1133">Transmembrane helix</keyword>
<evidence type="ECO:0000256" key="2">
    <source>
        <dbReference type="SAM" id="Phobius"/>
    </source>
</evidence>
<dbReference type="AlphaFoldDB" id="D4AWW9"/>
<dbReference type="OMA" id="EDKFLMK"/>
<feature type="transmembrane region" description="Helical" evidence="2">
    <location>
        <begin position="38"/>
        <end position="58"/>
    </location>
</feature>
<dbReference type="KEGG" id="abe:ARB_00685"/>
<comment type="caution">
    <text evidence="3">The sequence shown here is derived from an EMBL/GenBank/DDBJ whole genome shotgun (WGS) entry which is preliminary data.</text>
</comment>
<dbReference type="RefSeq" id="XP_003013140.1">
    <property type="nucleotide sequence ID" value="XM_003013094.1"/>
</dbReference>
<sequence length="217" mass="24985">MPAVLLRQYRNETPPIPSLAPRESSTDWNSWTSAQQGGVLAASLLLFLFFFGLGTFLWQRRRERKRKERRALKSRSRGRHRHSRKRSGPDSTSPPRKKRKTKRVKPKQTGEETGEDKFLMKGAVETPKRTTRQQQPAENQDTPDRANDKADQLEEDRTANTSLDRANLRLKRRRERRREARRRAASGYSSSARAALRGRSNAAARPKQAPETPERSS</sequence>
<organism evidence="3 4">
    <name type="scientific">Arthroderma benhamiae (strain ATCC MYA-4681 / CBS 112371)</name>
    <name type="common">Trichophyton mentagrophytes</name>
    <dbReference type="NCBI Taxonomy" id="663331"/>
    <lineage>
        <taxon>Eukaryota</taxon>
        <taxon>Fungi</taxon>
        <taxon>Dikarya</taxon>
        <taxon>Ascomycota</taxon>
        <taxon>Pezizomycotina</taxon>
        <taxon>Eurotiomycetes</taxon>
        <taxon>Eurotiomycetidae</taxon>
        <taxon>Onygenales</taxon>
        <taxon>Arthrodermataceae</taxon>
        <taxon>Trichophyton</taxon>
    </lineage>
</organism>
<name>D4AWW9_ARTBC</name>
<feature type="compositionally biased region" description="Basic residues" evidence="1">
    <location>
        <begin position="62"/>
        <end position="86"/>
    </location>
</feature>
<feature type="compositionally biased region" description="Low complexity" evidence="1">
    <location>
        <begin position="185"/>
        <end position="205"/>
    </location>
</feature>
<gene>
    <name evidence="3" type="ORF">ARB_00685</name>
</gene>
<dbReference type="GeneID" id="9523220"/>
<evidence type="ECO:0000313" key="3">
    <source>
        <dbReference type="EMBL" id="EFE32500.1"/>
    </source>
</evidence>
<reference evidence="4" key="1">
    <citation type="journal article" date="2011" name="Genome Biol.">
        <title>Comparative and functional genomics provide insights into the pathogenicity of dermatophytic fungi.</title>
        <authorList>
            <person name="Burmester A."/>
            <person name="Shelest E."/>
            <person name="Gloeckner G."/>
            <person name="Heddergott C."/>
            <person name="Schindler S."/>
            <person name="Staib P."/>
            <person name="Heidel A."/>
            <person name="Felder M."/>
            <person name="Petzold A."/>
            <person name="Szafranski K."/>
            <person name="Feuermann M."/>
            <person name="Pedruzzi I."/>
            <person name="Priebe S."/>
            <person name="Groth M."/>
            <person name="Winkler R."/>
            <person name="Li W."/>
            <person name="Kniemeyer O."/>
            <person name="Schroeckh V."/>
            <person name="Hertweck C."/>
            <person name="Hube B."/>
            <person name="White T.C."/>
            <person name="Platzer M."/>
            <person name="Guthke R."/>
            <person name="Heitman J."/>
            <person name="Woestemeyer J."/>
            <person name="Zipfel P.F."/>
            <person name="Monod M."/>
            <person name="Brakhage A.A."/>
        </authorList>
    </citation>
    <scope>NUCLEOTIDE SEQUENCE [LARGE SCALE GENOMIC DNA]</scope>
    <source>
        <strain evidence="4">ATCC MYA-4681 / CBS 112371</strain>
    </source>
</reference>
<feature type="compositionally biased region" description="Basic residues" evidence="1">
    <location>
        <begin position="168"/>
        <end position="184"/>
    </location>
</feature>
<keyword evidence="2" id="KW-0812">Transmembrane</keyword>
<dbReference type="eggNOG" id="ENOG502RAWH">
    <property type="taxonomic scope" value="Eukaryota"/>
</dbReference>
<proteinExistence type="predicted"/>
<keyword evidence="4" id="KW-1185">Reference proteome</keyword>
<dbReference type="HOGENOM" id="CLU_1295243_0_0_1"/>
<protein>
    <submittedName>
        <fullName evidence="3">Uncharacterized protein</fullName>
    </submittedName>
</protein>
<accession>D4AWW9</accession>
<evidence type="ECO:0000313" key="4">
    <source>
        <dbReference type="Proteomes" id="UP000008866"/>
    </source>
</evidence>
<feature type="region of interest" description="Disordered" evidence="1">
    <location>
        <begin position="62"/>
        <end position="217"/>
    </location>
</feature>
<dbReference type="Proteomes" id="UP000008866">
    <property type="component" value="Unassembled WGS sequence"/>
</dbReference>
<feature type="compositionally biased region" description="Basic residues" evidence="1">
    <location>
        <begin position="95"/>
        <end position="106"/>
    </location>
</feature>
<keyword evidence="2" id="KW-0472">Membrane</keyword>
<feature type="compositionally biased region" description="Basic and acidic residues" evidence="1">
    <location>
        <begin position="142"/>
        <end position="158"/>
    </location>
</feature>
<dbReference type="EMBL" id="ABSU01000015">
    <property type="protein sequence ID" value="EFE32500.1"/>
    <property type="molecule type" value="Genomic_DNA"/>
</dbReference>
<evidence type="ECO:0000256" key="1">
    <source>
        <dbReference type="SAM" id="MobiDB-lite"/>
    </source>
</evidence>